<gene>
    <name evidence="1" type="ORF">BACT_0485</name>
</gene>
<comment type="caution">
    <text evidence="1">The sequence shown here is derived from an EMBL/GenBank/DDBJ whole genome shotgun (WGS) entry which is preliminary data.</text>
</comment>
<dbReference type="eggNOG" id="ENOG5032YXF">
    <property type="taxonomic scope" value="Bacteria"/>
</dbReference>
<proteinExistence type="predicted"/>
<name>A0A086YZT5_9BIFI</name>
<protein>
    <submittedName>
        <fullName evidence="1">Uncharacterized protein</fullName>
    </submittedName>
</protein>
<dbReference type="EMBL" id="JGYK01000001">
    <property type="protein sequence ID" value="KFI39785.1"/>
    <property type="molecule type" value="Genomic_DNA"/>
</dbReference>
<sequence>MNAPLTVHAYSAQTGNHLGRLPYAACSWSDSISEPGQMQVDVTMGSTMTVSSQGASLYEMLRPWKTLLAVQRAPSDVKHAGVITSRKWDPASRKLSLSVGGGWTLLGKRLVLDHALDDAFHDGDVLVDEEHPAGHWAMTFTGSYRDIAAGLVSEALKWGSLPITLPSKQGGDHTRTYYGWDLATVADRLSDLADLQDGDEIRFRPTVDMAGRLSFALEATPDLADRHWQWTASVPGQRVRLTGYQEDGSGMCSDVWAMGGKSSDKTVMARATRNDLPSHGWPVLQTKNSEHTTVSELATLKHYATAQAWYGTGMNETIGLSVGEEYPVHVGDWADVRVEDDFLGDRVLHLKITDVKGSSDSDWLDLQARTRTEG</sequence>
<evidence type="ECO:0000313" key="1">
    <source>
        <dbReference type="EMBL" id="KFI39785.1"/>
    </source>
</evidence>
<keyword evidence="2" id="KW-1185">Reference proteome</keyword>
<accession>A0A086YZT5</accession>
<organism evidence="1 2">
    <name type="scientific">Bifidobacterium actinocoloniiforme DSM 22766</name>
    <dbReference type="NCBI Taxonomy" id="1437605"/>
    <lineage>
        <taxon>Bacteria</taxon>
        <taxon>Bacillati</taxon>
        <taxon>Actinomycetota</taxon>
        <taxon>Actinomycetes</taxon>
        <taxon>Bifidobacteriales</taxon>
        <taxon>Bifidobacteriaceae</taxon>
        <taxon>Bifidobacterium</taxon>
    </lineage>
</organism>
<dbReference type="Proteomes" id="UP000029015">
    <property type="component" value="Unassembled WGS sequence"/>
</dbReference>
<reference evidence="1 2" key="1">
    <citation type="submission" date="2014-03" db="EMBL/GenBank/DDBJ databases">
        <title>Genomics of Bifidobacteria.</title>
        <authorList>
            <person name="Ventura M."/>
            <person name="Milani C."/>
            <person name="Lugli G.A."/>
        </authorList>
    </citation>
    <scope>NUCLEOTIDE SEQUENCE [LARGE SCALE GENOMIC DNA]</scope>
    <source>
        <strain evidence="1 2">DSM 22766</strain>
    </source>
</reference>
<evidence type="ECO:0000313" key="2">
    <source>
        <dbReference type="Proteomes" id="UP000029015"/>
    </source>
</evidence>
<dbReference type="AlphaFoldDB" id="A0A086YZT5"/>